<evidence type="ECO:0000313" key="3">
    <source>
        <dbReference type="Proteomes" id="UP001057134"/>
    </source>
</evidence>
<dbReference type="RefSeq" id="WP_249865956.1">
    <property type="nucleotide sequence ID" value="NZ_CP027059.1"/>
</dbReference>
<keyword evidence="1" id="KW-0732">Signal</keyword>
<dbReference type="Proteomes" id="UP001057134">
    <property type="component" value="Chromosome"/>
</dbReference>
<feature type="chain" id="PRO_5045071139" evidence="1">
    <location>
        <begin position="33"/>
        <end position="227"/>
    </location>
</feature>
<reference evidence="2" key="1">
    <citation type="submission" date="2018-02" db="EMBL/GenBank/DDBJ databases">
        <authorList>
            <person name="Kim S.-K."/>
            <person name="Jung H.-I."/>
            <person name="Lee S.-W."/>
        </authorList>
    </citation>
    <scope>NUCLEOTIDE SEQUENCE</scope>
    <source>
        <strain evidence="2">SK3146</strain>
    </source>
</reference>
<protein>
    <submittedName>
        <fullName evidence="2">Uncharacterized protein</fullName>
    </submittedName>
</protein>
<keyword evidence="3" id="KW-1185">Reference proteome</keyword>
<evidence type="ECO:0000256" key="1">
    <source>
        <dbReference type="SAM" id="SignalP"/>
    </source>
</evidence>
<reference evidence="2" key="2">
    <citation type="journal article" date="2021" name="J Anim Sci Technol">
        <title>Complete genome sequence of Paenibacillus konkukensis sp. nov. SK3146 as a potential probiotic strain.</title>
        <authorList>
            <person name="Jung H.I."/>
            <person name="Park S."/>
            <person name="Niu K.M."/>
            <person name="Lee S.W."/>
            <person name="Kothari D."/>
            <person name="Yi K.J."/>
            <person name="Kim S.K."/>
        </authorList>
    </citation>
    <scope>NUCLEOTIDE SEQUENCE</scope>
    <source>
        <strain evidence="2">SK3146</strain>
    </source>
</reference>
<accession>A0ABY4RRI2</accession>
<dbReference type="EMBL" id="CP027059">
    <property type="protein sequence ID" value="UQZ83999.1"/>
    <property type="molecule type" value="Genomic_DNA"/>
</dbReference>
<feature type="signal peptide" evidence="1">
    <location>
        <begin position="1"/>
        <end position="32"/>
    </location>
</feature>
<evidence type="ECO:0000313" key="2">
    <source>
        <dbReference type="EMBL" id="UQZ83999.1"/>
    </source>
</evidence>
<sequence>MKSVKQKMMAGTVAAALLIGGFGGVLTHSAYADDDDGDAAITTAVNTSIPLSKRVDLGLDQLVIKASGILDMDYEDLQDALQSGKSLASVSIDQGMPSDALATKLIGDTQRIIDEALGANQITQDEANTLSQKAREQIENRINKTGYQDKAKTTGEAKKHLLQFQYKPQAESLAKLLGITKSELKKELEGGKSLSDIAAEKGINDEQLTSKLQEDMASSIQDFIHHK</sequence>
<proteinExistence type="predicted"/>
<gene>
    <name evidence="2" type="ORF">SK3146_03211</name>
</gene>
<name>A0ABY4RRI2_9BACL</name>
<organism evidence="2 3">
    <name type="scientific">Paenibacillus konkukensis</name>
    <dbReference type="NCBI Taxonomy" id="2020716"/>
    <lineage>
        <taxon>Bacteria</taxon>
        <taxon>Bacillati</taxon>
        <taxon>Bacillota</taxon>
        <taxon>Bacilli</taxon>
        <taxon>Bacillales</taxon>
        <taxon>Paenibacillaceae</taxon>
        <taxon>Paenibacillus</taxon>
    </lineage>
</organism>